<dbReference type="Pfam" id="PF00543">
    <property type="entry name" value="P-II"/>
    <property type="match status" value="1"/>
</dbReference>
<dbReference type="AlphaFoldDB" id="A0A0J1ISD2"/>
<reference evidence="2 3" key="1">
    <citation type="submission" date="2015-06" db="EMBL/GenBank/DDBJ databases">
        <title>Draft genome of the moderately acidophilic sulfate reducer Candidatus Desulfosporosinus acididurans strain M1.</title>
        <authorList>
            <person name="Poehlein A."/>
            <person name="Petzsch P."/>
            <person name="Johnson B.D."/>
            <person name="Schloemann M."/>
            <person name="Daniel R."/>
            <person name="Muehling M."/>
        </authorList>
    </citation>
    <scope>NUCLEOTIDE SEQUENCE [LARGE SCALE GENOMIC DNA]</scope>
    <source>
        <strain evidence="2 3">M1</strain>
    </source>
</reference>
<evidence type="ECO:0000256" key="1">
    <source>
        <dbReference type="RuleBase" id="RU003936"/>
    </source>
</evidence>
<dbReference type="RefSeq" id="WP_047808689.1">
    <property type="nucleotide sequence ID" value="NZ_LDZY01000002.1"/>
</dbReference>
<dbReference type="GO" id="GO:0006808">
    <property type="term" value="P:regulation of nitrogen utilization"/>
    <property type="evidence" value="ECO:0007669"/>
    <property type="project" value="InterPro"/>
</dbReference>
<dbReference type="PROSITE" id="PS51343">
    <property type="entry name" value="PII_GLNB_DOM"/>
    <property type="match status" value="1"/>
</dbReference>
<dbReference type="InterPro" id="IPR002187">
    <property type="entry name" value="N-reg_PII"/>
</dbReference>
<dbReference type="InterPro" id="IPR011322">
    <property type="entry name" value="N-reg_PII-like_a/b"/>
</dbReference>
<dbReference type="SMART" id="SM00938">
    <property type="entry name" value="P-II"/>
    <property type="match status" value="1"/>
</dbReference>
<dbReference type="SUPFAM" id="SSF54913">
    <property type="entry name" value="GlnB-like"/>
    <property type="match status" value="1"/>
</dbReference>
<comment type="similarity">
    <text evidence="1">Belongs to the P(II) protein family.</text>
</comment>
<dbReference type="PATRIC" id="fig|476652.3.peg.800"/>
<dbReference type="GO" id="GO:0030234">
    <property type="term" value="F:enzyme regulator activity"/>
    <property type="evidence" value="ECO:0007669"/>
    <property type="project" value="InterPro"/>
</dbReference>
<name>A0A0J1ISD2_9FIRM</name>
<dbReference type="PRINTS" id="PR00340">
    <property type="entry name" value="PIIGLNB"/>
</dbReference>
<dbReference type="PANTHER" id="PTHR30115">
    <property type="entry name" value="NITROGEN REGULATORY PROTEIN P-II"/>
    <property type="match status" value="1"/>
</dbReference>
<evidence type="ECO:0000313" key="2">
    <source>
        <dbReference type="EMBL" id="KLU67566.1"/>
    </source>
</evidence>
<comment type="caution">
    <text evidence="2">The sequence shown here is derived from an EMBL/GenBank/DDBJ whole genome shotgun (WGS) entry which is preliminary data.</text>
</comment>
<dbReference type="PROSITE" id="PS00638">
    <property type="entry name" value="PII_GLNB_CTER"/>
    <property type="match status" value="1"/>
</dbReference>
<dbReference type="InterPro" id="IPR017918">
    <property type="entry name" value="N-reg_PII_CS"/>
</dbReference>
<dbReference type="GO" id="GO:0005524">
    <property type="term" value="F:ATP binding"/>
    <property type="evidence" value="ECO:0007669"/>
    <property type="project" value="TreeGrafter"/>
</dbReference>
<protein>
    <submittedName>
        <fullName evidence="2">Nitrogen regulatory protein P-II</fullName>
    </submittedName>
</protein>
<evidence type="ECO:0000313" key="3">
    <source>
        <dbReference type="Proteomes" id="UP000036356"/>
    </source>
</evidence>
<dbReference type="GO" id="GO:0005829">
    <property type="term" value="C:cytosol"/>
    <property type="evidence" value="ECO:0007669"/>
    <property type="project" value="TreeGrafter"/>
</dbReference>
<dbReference type="Proteomes" id="UP000036356">
    <property type="component" value="Unassembled WGS sequence"/>
</dbReference>
<dbReference type="EMBL" id="LDZY01000002">
    <property type="protein sequence ID" value="KLU67566.1"/>
    <property type="molecule type" value="Genomic_DNA"/>
</dbReference>
<dbReference type="Gene3D" id="3.30.70.120">
    <property type="match status" value="1"/>
</dbReference>
<dbReference type="PANTHER" id="PTHR30115:SF11">
    <property type="entry name" value="NITROGEN REGULATORY PROTEIN P-II HOMOLOG"/>
    <property type="match status" value="1"/>
</dbReference>
<keyword evidence="3" id="KW-1185">Reference proteome</keyword>
<accession>A0A0J1ISD2</accession>
<proteinExistence type="inferred from homology"/>
<dbReference type="InterPro" id="IPR015867">
    <property type="entry name" value="N-reg_PII/ATP_PRibTrfase_C"/>
</dbReference>
<sequence length="112" mass="12211">MKKIEAIIRPEKLNDVKTALSDLGINGMTVSNVSGFGNQKGYTQIYRGQEIVSKLLPKIKLEVVVSSARIDEVISSIVESSKTGKFGDGKIFVYDVADAIRIRTGEHGEEAL</sequence>
<organism evidence="2 3">
    <name type="scientific">Desulfosporosinus acididurans</name>
    <dbReference type="NCBI Taxonomy" id="476652"/>
    <lineage>
        <taxon>Bacteria</taxon>
        <taxon>Bacillati</taxon>
        <taxon>Bacillota</taxon>
        <taxon>Clostridia</taxon>
        <taxon>Eubacteriales</taxon>
        <taxon>Desulfitobacteriaceae</taxon>
        <taxon>Desulfosporosinus</taxon>
    </lineage>
</organism>
<dbReference type="STRING" id="476652.DEAC_c07810"/>
<gene>
    <name evidence="2" type="primary">glnB_1</name>
    <name evidence="2" type="ORF">DEAC_c07810</name>
</gene>